<reference evidence="3 4" key="1">
    <citation type="submission" date="2024-02" db="EMBL/GenBank/DDBJ databases">
        <title>First draft genome assembly of two strains of Seiridium cardinale.</title>
        <authorList>
            <person name="Emiliani G."/>
            <person name="Scali E."/>
        </authorList>
    </citation>
    <scope>NUCLEOTIDE SEQUENCE [LARGE SCALE GENOMIC DNA]</scope>
    <source>
        <strain evidence="3 4">BM-138-000479</strain>
    </source>
</reference>
<dbReference type="PRINTS" id="PR00081">
    <property type="entry name" value="GDHRDH"/>
</dbReference>
<evidence type="ECO:0000313" key="3">
    <source>
        <dbReference type="EMBL" id="KAK9777051.1"/>
    </source>
</evidence>
<keyword evidence="4" id="KW-1185">Reference proteome</keyword>
<dbReference type="InterPro" id="IPR036291">
    <property type="entry name" value="NAD(P)-bd_dom_sf"/>
</dbReference>
<evidence type="ECO:0000313" key="4">
    <source>
        <dbReference type="Proteomes" id="UP001465668"/>
    </source>
</evidence>
<proteinExistence type="inferred from homology"/>
<dbReference type="Proteomes" id="UP001465668">
    <property type="component" value="Unassembled WGS sequence"/>
</dbReference>
<dbReference type="Gene3D" id="3.40.50.720">
    <property type="entry name" value="NAD(P)-binding Rossmann-like Domain"/>
    <property type="match status" value="1"/>
</dbReference>
<dbReference type="Pfam" id="PF13561">
    <property type="entry name" value="adh_short_C2"/>
    <property type="match status" value="1"/>
</dbReference>
<dbReference type="InterPro" id="IPR002347">
    <property type="entry name" value="SDR_fam"/>
</dbReference>
<name>A0ABR2XTC8_9PEZI</name>
<dbReference type="SUPFAM" id="SSF51735">
    <property type="entry name" value="NAD(P)-binding Rossmann-fold domains"/>
    <property type="match status" value="1"/>
</dbReference>
<accession>A0ABR2XTC8</accession>
<evidence type="ECO:0000256" key="1">
    <source>
        <dbReference type="ARBA" id="ARBA00006484"/>
    </source>
</evidence>
<organism evidence="3 4">
    <name type="scientific">Seiridium cardinale</name>
    <dbReference type="NCBI Taxonomy" id="138064"/>
    <lineage>
        <taxon>Eukaryota</taxon>
        <taxon>Fungi</taxon>
        <taxon>Dikarya</taxon>
        <taxon>Ascomycota</taxon>
        <taxon>Pezizomycotina</taxon>
        <taxon>Sordariomycetes</taxon>
        <taxon>Xylariomycetidae</taxon>
        <taxon>Amphisphaeriales</taxon>
        <taxon>Sporocadaceae</taxon>
        <taxon>Seiridium</taxon>
    </lineage>
</organism>
<sequence>MWKRQSFNSNSTPLLLNPAWGLEKSVVKLYVLIVLIVLVFQVRKPQPSPVLKRADLRMPRFESVPSSFVSLNDKVIVLTGKIANIQQLATMHIIWVLTGGPSVGGANGIGECVVRSLYAAGAHIVFGDIDEPGCQSLVESLKKEVSSTSSICYQRTDVRSYDDNLSLFALAYEKHGRIDHAFAIAGVAELPKENWFDPQLSIESVAAAPSMTVVDVNLTGVLYFTRIAAVYLRQGNDDGSQDKSICILGSVASFKEQTGLFIYSPAKHGVLGLVRSTRKYLSHTHRIRINVVCPSMTKTRMSVETLRVWAEQGVPGNEPQEVADYVLTLASVPRSPYVGEMTGLAVFVEGGKGWEIEKDLDKCDASWIGEEMSRNAVKIEQALEYGLAWVDPK</sequence>
<dbReference type="EMBL" id="JARVKM010000023">
    <property type="protein sequence ID" value="KAK9777051.1"/>
    <property type="molecule type" value="Genomic_DNA"/>
</dbReference>
<dbReference type="PANTHER" id="PTHR43180">
    <property type="entry name" value="3-OXOACYL-(ACYL-CARRIER-PROTEIN) REDUCTASE (AFU_ORTHOLOGUE AFUA_6G11210)"/>
    <property type="match status" value="1"/>
</dbReference>
<dbReference type="PANTHER" id="PTHR43180:SF86">
    <property type="entry name" value="DEHYDROGENASE, PUTATIVE (AFU_ORTHOLOGUE AFUA_3G00290)-RELATED"/>
    <property type="match status" value="1"/>
</dbReference>
<comment type="caution">
    <text evidence="3">The sequence shown here is derived from an EMBL/GenBank/DDBJ whole genome shotgun (WGS) entry which is preliminary data.</text>
</comment>
<gene>
    <name evidence="3" type="ORF">SCAR479_06119</name>
</gene>
<keyword evidence="2" id="KW-0560">Oxidoreductase</keyword>
<comment type="similarity">
    <text evidence="1">Belongs to the short-chain dehydrogenases/reductases (SDR) family.</text>
</comment>
<evidence type="ECO:0000256" key="2">
    <source>
        <dbReference type="ARBA" id="ARBA00023002"/>
    </source>
</evidence>
<protein>
    <submittedName>
        <fullName evidence="3">Uncharacterized protein</fullName>
    </submittedName>
</protein>